<comment type="caution">
    <text evidence="16">The sequence shown here is derived from an EMBL/GenBank/DDBJ whole genome shotgun (WGS) entry which is preliminary data.</text>
</comment>
<evidence type="ECO:0000256" key="3">
    <source>
        <dbReference type="ARBA" id="ARBA00022605"/>
    </source>
</evidence>
<keyword evidence="17" id="KW-1185">Reference proteome</keyword>
<dbReference type="FunFam" id="3.40.50.80:FF:000090">
    <property type="entry name" value="Methionine synthase reductase"/>
    <property type="match status" value="1"/>
</dbReference>
<dbReference type="InterPro" id="IPR029039">
    <property type="entry name" value="Flavoprotein-like_sf"/>
</dbReference>
<evidence type="ECO:0000256" key="4">
    <source>
        <dbReference type="ARBA" id="ARBA00022630"/>
    </source>
</evidence>
<keyword evidence="8" id="KW-0521">NADP</keyword>
<dbReference type="InterPro" id="IPR008254">
    <property type="entry name" value="Flavodoxin/NO_synth"/>
</dbReference>
<sequence>MPARFTDDHILQEPRAEADFSASFAFISYNYIQTTTLQPFSYKSSKIDTKIIQELSMPVSTKIGFLLLYGSQTGQAKAISEEIVEKAEKFNLTADLHCLSQTEKKFNIEREHCVVIVTSTTGDGEPPDTAQKFNLNYALLGLGDSNYTNFCNNGKTIDRRLEQLGAKRFYESGWADDAVGLEIAAEPWMESLFPAIQKFLSVNIHTTSCDSIDTSCRTNQSGSNENRLESKTIPGLHSDDSSPSITSLNEIIKPVSPRDSCCDKTTEVTSPKLNSLTYVNNLSSSLLSKSDSDTGTDNIDSNSHINRTDNRTLITKSKLNLNQQNEIQTLDKGECQPSLTTSLPPLSESSVSVPVLSAAYLKLEYLNDETVNLTEISLQNGCPMPSASSEITMARVTSSSVLTKEEAVRKTLCLKLNTQKKMMEYLPGDSISVVVENDVNEVEALLKRLSVLKCADTTCSLTVIEGTKKKNPSVPSHIPPLCTLRHIFTTCVDIREPPKKALFRVLVEYTSDQGQKRRIQELCSKQGAADYTQFVRQPSLSLMDILNAFPSCIPPVERLLEHLPRLQPRPYSVCSSPLVNPGIIEIVFNVINIPVGEGRSYHRNGVCTGMLDKITQNVQIKGAFQEDRDDDLSNTLEKLAINDKIQVPIFTRTNQHFHMSDDLSIPIIMVGPGTGVAPFVGFLRHRQALRKDMSDPELYGNTWLFYGCRHEKSDYIYRKELEDFQSTGILSQLCVCFSRDNQLQISPQYVQDNIRNNSTELSILIMEKNATVFVCGDAKNMAKDVNEAFVSVIQSYKGCTAEEAKIELMKMRLHKRYLEDVWT</sequence>
<reference evidence="16" key="1">
    <citation type="submission" date="2021-03" db="EMBL/GenBank/DDBJ databases">
        <authorList>
            <person name="Bekaert M."/>
        </authorList>
    </citation>
    <scope>NUCLEOTIDE SEQUENCE</scope>
</reference>
<protein>
    <recommendedName>
        <fullName evidence="12">Methionine synthase reductase</fullName>
        <ecNumber evidence="11">1.16.1.8</ecNumber>
    </recommendedName>
</protein>
<evidence type="ECO:0000256" key="10">
    <source>
        <dbReference type="ARBA" id="ARBA00023167"/>
    </source>
</evidence>
<dbReference type="InterPro" id="IPR003097">
    <property type="entry name" value="CysJ-like_FAD-binding"/>
</dbReference>
<dbReference type="SUPFAM" id="SSF52343">
    <property type="entry name" value="Ferredoxin reductase-like, C-terminal NADP-linked domain"/>
    <property type="match status" value="1"/>
</dbReference>
<keyword evidence="4" id="KW-0285">Flavoprotein</keyword>
<dbReference type="Pfam" id="PF00258">
    <property type="entry name" value="Flavodoxin_1"/>
    <property type="match status" value="1"/>
</dbReference>
<dbReference type="PANTHER" id="PTHR19384">
    <property type="entry name" value="NITRIC OXIDE SYNTHASE-RELATED"/>
    <property type="match status" value="1"/>
</dbReference>
<dbReference type="GO" id="GO:0050660">
    <property type="term" value="F:flavin adenine dinucleotide binding"/>
    <property type="evidence" value="ECO:0007669"/>
    <property type="project" value="TreeGrafter"/>
</dbReference>
<dbReference type="SUPFAM" id="SSF63380">
    <property type="entry name" value="Riboflavin synthase domain-like"/>
    <property type="match status" value="1"/>
</dbReference>
<dbReference type="Gene3D" id="3.40.50.360">
    <property type="match status" value="1"/>
</dbReference>
<accession>A0A8S3QWD8</accession>
<dbReference type="InterPro" id="IPR017938">
    <property type="entry name" value="Riboflavin_synthase-like_b-brl"/>
</dbReference>
<dbReference type="PANTHER" id="PTHR19384:SF84">
    <property type="entry name" value="METHIONINE SYNTHASE REDUCTASE"/>
    <property type="match status" value="1"/>
</dbReference>
<dbReference type="EC" id="1.16.1.8" evidence="11"/>
<dbReference type="InterPro" id="IPR039261">
    <property type="entry name" value="FNR_nucleotide-bd"/>
</dbReference>
<feature type="domain" description="FAD-binding FR-type" evidence="15">
    <location>
        <begin position="389"/>
        <end position="660"/>
    </location>
</feature>
<dbReference type="GO" id="GO:0050667">
    <property type="term" value="P:homocysteine metabolic process"/>
    <property type="evidence" value="ECO:0007669"/>
    <property type="project" value="TreeGrafter"/>
</dbReference>
<dbReference type="InterPro" id="IPR001094">
    <property type="entry name" value="Flavdoxin-like"/>
</dbReference>
<dbReference type="GO" id="GO:0009086">
    <property type="term" value="P:methionine biosynthetic process"/>
    <property type="evidence" value="ECO:0007669"/>
    <property type="project" value="UniProtKB-KW"/>
</dbReference>
<evidence type="ECO:0000313" key="16">
    <source>
        <dbReference type="EMBL" id="CAG2199938.1"/>
    </source>
</evidence>
<dbReference type="SUPFAM" id="SSF52218">
    <property type="entry name" value="Flavoproteins"/>
    <property type="match status" value="1"/>
</dbReference>
<evidence type="ECO:0000313" key="17">
    <source>
        <dbReference type="Proteomes" id="UP000683360"/>
    </source>
</evidence>
<organism evidence="16 17">
    <name type="scientific">Mytilus edulis</name>
    <name type="common">Blue mussel</name>
    <dbReference type="NCBI Taxonomy" id="6550"/>
    <lineage>
        <taxon>Eukaryota</taxon>
        <taxon>Metazoa</taxon>
        <taxon>Spiralia</taxon>
        <taxon>Lophotrochozoa</taxon>
        <taxon>Mollusca</taxon>
        <taxon>Bivalvia</taxon>
        <taxon>Autobranchia</taxon>
        <taxon>Pteriomorphia</taxon>
        <taxon>Mytilida</taxon>
        <taxon>Mytiloidea</taxon>
        <taxon>Mytilidae</taxon>
        <taxon>Mytilinae</taxon>
        <taxon>Mytilus</taxon>
    </lineage>
</organism>
<evidence type="ECO:0000256" key="11">
    <source>
        <dbReference type="ARBA" id="ARBA00039088"/>
    </source>
</evidence>
<dbReference type="AlphaFoldDB" id="A0A8S3QWD8"/>
<dbReference type="PROSITE" id="PS50902">
    <property type="entry name" value="FLAVODOXIN_LIKE"/>
    <property type="match status" value="1"/>
</dbReference>
<evidence type="ECO:0000259" key="14">
    <source>
        <dbReference type="PROSITE" id="PS50902"/>
    </source>
</evidence>
<dbReference type="InterPro" id="IPR001433">
    <property type="entry name" value="OxRdtase_FAD/NAD-bd"/>
</dbReference>
<keyword evidence="3" id="KW-0028">Amino-acid biosynthesis</keyword>
<evidence type="ECO:0000256" key="6">
    <source>
        <dbReference type="ARBA" id="ARBA00022691"/>
    </source>
</evidence>
<keyword evidence="9 16" id="KW-0560">Oxidoreductase</keyword>
<comment type="cofactor">
    <cofactor evidence="2">
        <name>FAD</name>
        <dbReference type="ChEBI" id="CHEBI:57692"/>
    </cofactor>
</comment>
<dbReference type="Gene3D" id="1.20.990.10">
    <property type="entry name" value="NADPH-cytochrome p450 Reductase, Chain A, domain 3"/>
    <property type="match status" value="1"/>
</dbReference>
<evidence type="ECO:0000256" key="5">
    <source>
        <dbReference type="ARBA" id="ARBA00022643"/>
    </source>
</evidence>
<dbReference type="Gene3D" id="2.40.30.10">
    <property type="entry name" value="Translation factors"/>
    <property type="match status" value="1"/>
</dbReference>
<dbReference type="InterPro" id="IPR017927">
    <property type="entry name" value="FAD-bd_FR_type"/>
</dbReference>
<dbReference type="GO" id="GO:0005829">
    <property type="term" value="C:cytosol"/>
    <property type="evidence" value="ECO:0007669"/>
    <property type="project" value="TreeGrafter"/>
</dbReference>
<gene>
    <name evidence="16" type="ORF">MEDL_14628</name>
</gene>
<dbReference type="InterPro" id="IPR001709">
    <property type="entry name" value="Flavoprot_Pyr_Nucl_cyt_Rdtase"/>
</dbReference>
<dbReference type="OrthoDB" id="1856718at2759"/>
<dbReference type="PROSITE" id="PS51384">
    <property type="entry name" value="FAD_FR"/>
    <property type="match status" value="1"/>
</dbReference>
<evidence type="ECO:0000256" key="1">
    <source>
        <dbReference type="ARBA" id="ARBA00001917"/>
    </source>
</evidence>
<dbReference type="Pfam" id="PF00175">
    <property type="entry name" value="NAD_binding_1"/>
    <property type="match status" value="1"/>
</dbReference>
<feature type="domain" description="Flavodoxin-like" evidence="14">
    <location>
        <begin position="65"/>
        <end position="193"/>
    </location>
</feature>
<dbReference type="PRINTS" id="PR00369">
    <property type="entry name" value="FLAVODOXIN"/>
</dbReference>
<dbReference type="CDD" id="cd06203">
    <property type="entry name" value="methionine_synthase_red"/>
    <property type="match status" value="1"/>
</dbReference>
<dbReference type="PRINTS" id="PR00371">
    <property type="entry name" value="FPNCR"/>
</dbReference>
<dbReference type="Proteomes" id="UP000683360">
    <property type="component" value="Unassembled WGS sequence"/>
</dbReference>
<proteinExistence type="predicted"/>
<evidence type="ECO:0000256" key="8">
    <source>
        <dbReference type="ARBA" id="ARBA00022857"/>
    </source>
</evidence>
<feature type="region of interest" description="Disordered" evidence="13">
    <location>
        <begin position="215"/>
        <end position="246"/>
    </location>
</feature>
<evidence type="ECO:0000256" key="9">
    <source>
        <dbReference type="ARBA" id="ARBA00023002"/>
    </source>
</evidence>
<name>A0A8S3QWD8_MYTED</name>
<keyword evidence="7" id="KW-0274">FAD</keyword>
<comment type="cofactor">
    <cofactor evidence="1">
        <name>FMN</name>
        <dbReference type="ChEBI" id="CHEBI:58210"/>
    </cofactor>
</comment>
<dbReference type="GO" id="GO:0030586">
    <property type="term" value="F:[methionine synthase] reductase (NADPH) activity"/>
    <property type="evidence" value="ECO:0007669"/>
    <property type="project" value="UniProtKB-EC"/>
</dbReference>
<evidence type="ECO:0000256" key="7">
    <source>
        <dbReference type="ARBA" id="ARBA00022827"/>
    </source>
</evidence>
<evidence type="ECO:0000259" key="15">
    <source>
        <dbReference type="PROSITE" id="PS51384"/>
    </source>
</evidence>
<evidence type="ECO:0000256" key="12">
    <source>
        <dbReference type="ARBA" id="ARBA00040659"/>
    </source>
</evidence>
<dbReference type="Gene3D" id="3.40.50.80">
    <property type="entry name" value="Nucleotide-binding domain of ferredoxin-NADP reductase (FNR) module"/>
    <property type="match status" value="1"/>
</dbReference>
<dbReference type="Pfam" id="PF00667">
    <property type="entry name" value="FAD_binding_1"/>
    <property type="match status" value="1"/>
</dbReference>
<dbReference type="InterPro" id="IPR023173">
    <property type="entry name" value="NADPH_Cyt_P450_Rdtase_alpha"/>
</dbReference>
<feature type="compositionally biased region" description="Polar residues" evidence="13">
    <location>
        <begin position="215"/>
        <end position="225"/>
    </location>
</feature>
<dbReference type="EMBL" id="CAJPWZ010000729">
    <property type="protein sequence ID" value="CAG2199938.1"/>
    <property type="molecule type" value="Genomic_DNA"/>
</dbReference>
<keyword evidence="10" id="KW-0486">Methionine biosynthesis</keyword>
<evidence type="ECO:0000256" key="2">
    <source>
        <dbReference type="ARBA" id="ARBA00001974"/>
    </source>
</evidence>
<evidence type="ECO:0000256" key="13">
    <source>
        <dbReference type="SAM" id="MobiDB-lite"/>
    </source>
</evidence>
<keyword evidence="5" id="KW-0288">FMN</keyword>
<dbReference type="GO" id="GO:0010181">
    <property type="term" value="F:FMN binding"/>
    <property type="evidence" value="ECO:0007669"/>
    <property type="project" value="InterPro"/>
</dbReference>
<keyword evidence="6" id="KW-0949">S-adenosyl-L-methionine</keyword>
<dbReference type="FunFam" id="3.40.50.360:FF:000059">
    <property type="entry name" value="5-methyltetrahydrofolate-homocysteine methyltransferase reductase"/>
    <property type="match status" value="1"/>
</dbReference>
<dbReference type="FunFam" id="1.20.990.10:FF:000007">
    <property type="entry name" value="Methionine synthase reductase"/>
    <property type="match status" value="1"/>
</dbReference>